<feature type="non-terminal residue" evidence="2">
    <location>
        <position position="284"/>
    </location>
</feature>
<feature type="region of interest" description="Disordered" evidence="1">
    <location>
        <begin position="243"/>
        <end position="284"/>
    </location>
</feature>
<protein>
    <submittedName>
        <fullName evidence="2">Uncharacterized protein</fullName>
    </submittedName>
</protein>
<name>A0A9P9DYQ4_9PLEO</name>
<organism evidence="2 3">
    <name type="scientific">Dendryphion nanum</name>
    <dbReference type="NCBI Taxonomy" id="256645"/>
    <lineage>
        <taxon>Eukaryota</taxon>
        <taxon>Fungi</taxon>
        <taxon>Dikarya</taxon>
        <taxon>Ascomycota</taxon>
        <taxon>Pezizomycotina</taxon>
        <taxon>Dothideomycetes</taxon>
        <taxon>Pleosporomycetidae</taxon>
        <taxon>Pleosporales</taxon>
        <taxon>Torulaceae</taxon>
        <taxon>Dendryphion</taxon>
    </lineage>
</organism>
<dbReference type="AlphaFoldDB" id="A0A9P9DYQ4"/>
<feature type="compositionally biased region" description="Basic and acidic residues" evidence="1">
    <location>
        <begin position="243"/>
        <end position="272"/>
    </location>
</feature>
<reference evidence="2" key="1">
    <citation type="journal article" date="2021" name="Nat. Commun.">
        <title>Genetic determinants of endophytism in the Arabidopsis root mycobiome.</title>
        <authorList>
            <person name="Mesny F."/>
            <person name="Miyauchi S."/>
            <person name="Thiergart T."/>
            <person name="Pickel B."/>
            <person name="Atanasova L."/>
            <person name="Karlsson M."/>
            <person name="Huettel B."/>
            <person name="Barry K.W."/>
            <person name="Haridas S."/>
            <person name="Chen C."/>
            <person name="Bauer D."/>
            <person name="Andreopoulos W."/>
            <person name="Pangilinan J."/>
            <person name="LaButti K."/>
            <person name="Riley R."/>
            <person name="Lipzen A."/>
            <person name="Clum A."/>
            <person name="Drula E."/>
            <person name="Henrissat B."/>
            <person name="Kohler A."/>
            <person name="Grigoriev I.V."/>
            <person name="Martin F.M."/>
            <person name="Hacquard S."/>
        </authorList>
    </citation>
    <scope>NUCLEOTIDE SEQUENCE</scope>
    <source>
        <strain evidence="2">MPI-CAGE-CH-0243</strain>
    </source>
</reference>
<dbReference type="Proteomes" id="UP000700596">
    <property type="component" value="Unassembled WGS sequence"/>
</dbReference>
<keyword evidence="3" id="KW-1185">Reference proteome</keyword>
<evidence type="ECO:0000313" key="3">
    <source>
        <dbReference type="Proteomes" id="UP000700596"/>
    </source>
</evidence>
<dbReference type="EMBL" id="JAGMWT010000006">
    <property type="protein sequence ID" value="KAH7126911.1"/>
    <property type="molecule type" value="Genomic_DNA"/>
</dbReference>
<dbReference type="OrthoDB" id="5419508at2759"/>
<accession>A0A9P9DYQ4</accession>
<gene>
    <name evidence="2" type="ORF">B0J11DRAFT_416787</name>
</gene>
<evidence type="ECO:0000256" key="1">
    <source>
        <dbReference type="SAM" id="MobiDB-lite"/>
    </source>
</evidence>
<comment type="caution">
    <text evidence="2">The sequence shown here is derived from an EMBL/GenBank/DDBJ whole genome shotgun (WGS) entry which is preliminary data.</text>
</comment>
<feature type="non-terminal residue" evidence="2">
    <location>
        <position position="1"/>
    </location>
</feature>
<evidence type="ECO:0000313" key="2">
    <source>
        <dbReference type="EMBL" id="KAH7126911.1"/>
    </source>
</evidence>
<sequence length="284" mass="32483">TGAQVNASDSIWDHHTVKTAIVDISRDIVAMDDKSTLWRKTKVTPHSISVNMLFNRLETGKAAAHPIEAYSFSETSTKALLQLPIAKSLNSRPLEDFQDLYLASIAKIRDIHQHVALRINNGFMNLTDVLSPSGGLTLGEAITLLEDHWDTLNEPGLMKSLDNASREAMRKHGHAEILSRFDSGQLTKIEAEECFDQLYNPALSDMIAGIPWIMDWAPGMIGAFLEEKYRVMLRIEKEECARRKNEEMSRMKNEEMLRKKEESNRKKEEMSRKQKREHLKQEHL</sequence>
<proteinExistence type="predicted"/>